<dbReference type="GO" id="GO:0016810">
    <property type="term" value="F:hydrolase activity, acting on carbon-nitrogen (but not peptide) bonds"/>
    <property type="evidence" value="ECO:0007669"/>
    <property type="project" value="InterPro"/>
</dbReference>
<evidence type="ECO:0000313" key="2">
    <source>
        <dbReference type="EMBL" id="TDN47098.1"/>
    </source>
</evidence>
<sequence length="272" mass="29366">MISAAPSPRRWRPSPLLHAACAAHVGAAAALAFAPQAWPAALGAVVLSHAALTAAGLWPRSRLLGPNWSRLPEGAIRRGEIAITIDDGPDPEVTPPVLDLLDAAGARATFFCIGEQAVAHPRLVKEIVRRGHAVENHSQHHRHHFSLFGPRRLESDILAAQMLFRTLTGHTPCFFRAPAGLRNPFLEPILARQGLLLASWTRRGFDTRESRADVVLQRLTQNLAAGDILLLHDGHAARTAAGRPVIVEVLPVLLQRIAAAGLKPVTLRSTLQ</sequence>
<dbReference type="SUPFAM" id="SSF88713">
    <property type="entry name" value="Glycoside hydrolase/deacetylase"/>
    <property type="match status" value="1"/>
</dbReference>
<dbReference type="InterPro" id="IPR011330">
    <property type="entry name" value="Glyco_hydro/deAcase_b/a-brl"/>
</dbReference>
<dbReference type="Pfam" id="PF01522">
    <property type="entry name" value="Polysacc_deac_1"/>
    <property type="match status" value="1"/>
</dbReference>
<feature type="domain" description="NodB homology" evidence="1">
    <location>
        <begin position="79"/>
        <end position="265"/>
    </location>
</feature>
<organism evidence="2 3">
    <name type="scientific">Azoarcus indigens</name>
    <dbReference type="NCBI Taxonomy" id="29545"/>
    <lineage>
        <taxon>Bacteria</taxon>
        <taxon>Pseudomonadati</taxon>
        <taxon>Pseudomonadota</taxon>
        <taxon>Betaproteobacteria</taxon>
        <taxon>Rhodocyclales</taxon>
        <taxon>Zoogloeaceae</taxon>
        <taxon>Azoarcus</taxon>
    </lineage>
</organism>
<dbReference type="Proteomes" id="UP000295129">
    <property type="component" value="Unassembled WGS sequence"/>
</dbReference>
<name>A0A4R6DS15_9RHOO</name>
<comment type="caution">
    <text evidence="2">The sequence shown here is derived from an EMBL/GenBank/DDBJ whole genome shotgun (WGS) entry which is preliminary data.</text>
</comment>
<dbReference type="GO" id="GO:0005975">
    <property type="term" value="P:carbohydrate metabolic process"/>
    <property type="evidence" value="ECO:0007669"/>
    <property type="project" value="InterPro"/>
</dbReference>
<dbReference type="OrthoDB" id="276604at2"/>
<dbReference type="PANTHER" id="PTHR10587:SF137">
    <property type="entry name" value="4-DEOXY-4-FORMAMIDO-L-ARABINOSE-PHOSPHOUNDECAPRENOL DEFORMYLASE ARND-RELATED"/>
    <property type="match status" value="1"/>
</dbReference>
<dbReference type="InterPro" id="IPR050248">
    <property type="entry name" value="Polysacc_deacetylase_ArnD"/>
</dbReference>
<proteinExistence type="predicted"/>
<dbReference type="Gene3D" id="3.20.20.370">
    <property type="entry name" value="Glycoside hydrolase/deacetylase"/>
    <property type="match status" value="1"/>
</dbReference>
<dbReference type="CDD" id="cd10917">
    <property type="entry name" value="CE4_NodB_like_6s_7s"/>
    <property type="match status" value="1"/>
</dbReference>
<evidence type="ECO:0000313" key="3">
    <source>
        <dbReference type="Proteomes" id="UP000295129"/>
    </source>
</evidence>
<protein>
    <submittedName>
        <fullName evidence="2">Peptidoglycan/xylan/chitin deacetylase (PgdA/CDA1 family)</fullName>
    </submittedName>
</protein>
<dbReference type="RefSeq" id="WP_133594397.1">
    <property type="nucleotide sequence ID" value="NZ_SNVV01000022.1"/>
</dbReference>
<dbReference type="AlphaFoldDB" id="A0A4R6DS15"/>
<reference evidence="2 3" key="1">
    <citation type="submission" date="2019-03" db="EMBL/GenBank/DDBJ databases">
        <title>Genomic Encyclopedia of Type Strains, Phase IV (KMG-IV): sequencing the most valuable type-strain genomes for metagenomic binning, comparative biology and taxonomic classification.</title>
        <authorList>
            <person name="Goeker M."/>
        </authorList>
    </citation>
    <scope>NUCLEOTIDE SEQUENCE [LARGE SCALE GENOMIC DNA]</scope>
    <source>
        <strain evidence="2 3">DSM 12121</strain>
    </source>
</reference>
<dbReference type="EMBL" id="SNVV01000022">
    <property type="protein sequence ID" value="TDN47098.1"/>
    <property type="molecule type" value="Genomic_DNA"/>
</dbReference>
<keyword evidence="3" id="KW-1185">Reference proteome</keyword>
<accession>A0A4R6DS15</accession>
<gene>
    <name evidence="2" type="ORF">C7389_12255</name>
</gene>
<dbReference type="InterPro" id="IPR002509">
    <property type="entry name" value="NODB_dom"/>
</dbReference>
<evidence type="ECO:0000259" key="1">
    <source>
        <dbReference type="PROSITE" id="PS51677"/>
    </source>
</evidence>
<dbReference type="PANTHER" id="PTHR10587">
    <property type="entry name" value="GLYCOSYL TRANSFERASE-RELATED"/>
    <property type="match status" value="1"/>
</dbReference>
<dbReference type="PROSITE" id="PS51677">
    <property type="entry name" value="NODB"/>
    <property type="match status" value="1"/>
</dbReference>